<dbReference type="GO" id="GO:0030427">
    <property type="term" value="C:site of polarized growth"/>
    <property type="evidence" value="ECO:0007669"/>
    <property type="project" value="TreeGrafter"/>
</dbReference>
<dbReference type="InterPro" id="IPR039867">
    <property type="entry name" value="Furry/Tao3/Mor2"/>
</dbReference>
<dbReference type="AlphaFoldDB" id="A0A7R8WXV0"/>
<gene>
    <name evidence="2" type="ORF">CTOB1V02_LOCUS14746</name>
</gene>
<dbReference type="EMBL" id="OB683218">
    <property type="protein sequence ID" value="CAD7236931.1"/>
    <property type="molecule type" value="Genomic_DNA"/>
</dbReference>
<dbReference type="GO" id="GO:0005938">
    <property type="term" value="C:cell cortex"/>
    <property type="evidence" value="ECO:0007669"/>
    <property type="project" value="TreeGrafter"/>
</dbReference>
<evidence type="ECO:0000256" key="1">
    <source>
        <dbReference type="SAM" id="MobiDB-lite"/>
    </source>
</evidence>
<feature type="region of interest" description="Disordered" evidence="1">
    <location>
        <begin position="280"/>
        <end position="303"/>
    </location>
</feature>
<proteinExistence type="predicted"/>
<accession>A0A7R8WXV0</accession>
<dbReference type="OrthoDB" id="6287725at2759"/>
<dbReference type="SUPFAM" id="SSF48371">
    <property type="entry name" value="ARM repeat"/>
    <property type="match status" value="1"/>
</dbReference>
<name>A0A7R8WXV0_9CRUS</name>
<organism evidence="2">
    <name type="scientific">Cyprideis torosa</name>
    <dbReference type="NCBI Taxonomy" id="163714"/>
    <lineage>
        <taxon>Eukaryota</taxon>
        <taxon>Metazoa</taxon>
        <taxon>Ecdysozoa</taxon>
        <taxon>Arthropoda</taxon>
        <taxon>Crustacea</taxon>
        <taxon>Oligostraca</taxon>
        <taxon>Ostracoda</taxon>
        <taxon>Podocopa</taxon>
        <taxon>Podocopida</taxon>
        <taxon>Cytherocopina</taxon>
        <taxon>Cytheroidea</taxon>
        <taxon>Cytherideidae</taxon>
        <taxon>Cyprideis</taxon>
    </lineage>
</organism>
<dbReference type="PANTHER" id="PTHR12295:SF30">
    <property type="entry name" value="PROTEIN FURRY"/>
    <property type="match status" value="1"/>
</dbReference>
<dbReference type="GO" id="GO:0031175">
    <property type="term" value="P:neuron projection development"/>
    <property type="evidence" value="ECO:0007669"/>
    <property type="project" value="TreeGrafter"/>
</dbReference>
<feature type="non-terminal residue" evidence="2">
    <location>
        <position position="1"/>
    </location>
</feature>
<evidence type="ECO:0000313" key="2">
    <source>
        <dbReference type="EMBL" id="CAD7236931.1"/>
    </source>
</evidence>
<sequence>MARLGTFGMRWVGHALGESLLQFSDLILSFICSPKVLNKETQALHLTFVEYIDNARHKQFFETEAETSLKSHFASFISRLVRSFPLESREVLISTSLRDNLFRLFSEWVGHYRFEPQHGGQYKLDQPLTTELEFQALQAMCAVLTCGRCFESKSLLEDGKLYSWLNQLLDSPEEKVASLGRETLVLLLDFNSDTQSLLDWVVGRCYTGSKLVAESCFMAISTIFNAKEYPCDHYISIINLTLLNTGHPKAQVQATAFHLLLLLDKRFFCLRSPILHDDVEGDGGSHSEEPSLDSLLSNSYCRS</sequence>
<dbReference type="GO" id="GO:0000902">
    <property type="term" value="P:cell morphogenesis"/>
    <property type="evidence" value="ECO:0007669"/>
    <property type="project" value="InterPro"/>
</dbReference>
<protein>
    <submittedName>
        <fullName evidence="2">Uncharacterized protein</fullName>
    </submittedName>
</protein>
<dbReference type="InterPro" id="IPR016024">
    <property type="entry name" value="ARM-type_fold"/>
</dbReference>
<feature type="compositionally biased region" description="Basic and acidic residues" evidence="1">
    <location>
        <begin position="280"/>
        <end position="289"/>
    </location>
</feature>
<feature type="compositionally biased region" description="Polar residues" evidence="1">
    <location>
        <begin position="294"/>
        <end position="303"/>
    </location>
</feature>
<reference evidence="2" key="1">
    <citation type="submission" date="2020-11" db="EMBL/GenBank/DDBJ databases">
        <authorList>
            <person name="Tran Van P."/>
        </authorList>
    </citation>
    <scope>NUCLEOTIDE SEQUENCE</scope>
</reference>
<dbReference type="PANTHER" id="PTHR12295">
    <property type="entry name" value="FURRY-RELATED"/>
    <property type="match status" value="1"/>
</dbReference>